<dbReference type="GeneID" id="115939269"/>
<evidence type="ECO:0000256" key="1">
    <source>
        <dbReference type="ARBA" id="ARBA00010903"/>
    </source>
</evidence>
<feature type="non-terminal residue" evidence="6">
    <location>
        <position position="1"/>
    </location>
</feature>
<dbReference type="OrthoDB" id="20844at2759"/>
<dbReference type="GO" id="GO:0032968">
    <property type="term" value="P:positive regulation of transcription elongation by RNA polymerase II"/>
    <property type="evidence" value="ECO:0007669"/>
    <property type="project" value="TreeGrafter"/>
</dbReference>
<dbReference type="Proteomes" id="UP000245341">
    <property type="component" value="Unplaced"/>
</dbReference>
<dbReference type="GO" id="GO:1990269">
    <property type="term" value="F:RNA polymerase II C-terminal domain phosphoserine binding"/>
    <property type="evidence" value="ECO:0007669"/>
    <property type="project" value="TreeGrafter"/>
</dbReference>
<dbReference type="AlphaFoldDB" id="A0A7F8QGI5"/>
<dbReference type="RefSeq" id="XP_030879328.1">
    <property type="nucleotide sequence ID" value="XM_031023468.1"/>
</dbReference>
<organism evidence="4 6">
    <name type="scientific">Leptonychotes weddellii</name>
    <name type="common">Weddell seal</name>
    <name type="synonym">Otaria weddellii</name>
    <dbReference type="NCBI Taxonomy" id="9713"/>
    <lineage>
        <taxon>Eukaryota</taxon>
        <taxon>Metazoa</taxon>
        <taxon>Chordata</taxon>
        <taxon>Craniata</taxon>
        <taxon>Vertebrata</taxon>
        <taxon>Euteleostomi</taxon>
        <taxon>Mammalia</taxon>
        <taxon>Eutheria</taxon>
        <taxon>Laurasiatheria</taxon>
        <taxon>Carnivora</taxon>
        <taxon>Caniformia</taxon>
        <taxon>Pinnipedia</taxon>
        <taxon>Phocidae</taxon>
        <taxon>Monachinae</taxon>
        <taxon>Lobodontini</taxon>
        <taxon>Leptonychotes</taxon>
    </lineage>
</organism>
<keyword evidence="4" id="KW-1185">Reference proteome</keyword>
<dbReference type="GO" id="GO:0016593">
    <property type="term" value="C:Cdc73/Paf1 complex"/>
    <property type="evidence" value="ECO:0007669"/>
    <property type="project" value="InterPro"/>
</dbReference>
<gene>
    <name evidence="6" type="primary">LOC115939269</name>
    <name evidence="5" type="synonym">LOC115939268</name>
</gene>
<proteinExistence type="inferred from homology"/>
<evidence type="ECO:0000313" key="5">
    <source>
        <dbReference type="RefSeq" id="XP_030879326.1"/>
    </source>
</evidence>
<protein>
    <recommendedName>
        <fullName evidence="2">RNA polymerase-associated protein LEO1</fullName>
    </recommendedName>
</protein>
<dbReference type="PANTHER" id="PTHR23146:SF0">
    <property type="entry name" value="RNA POLYMERASE-ASSOCIATED PROTEIN LEO1"/>
    <property type="match status" value="1"/>
</dbReference>
<comment type="similarity">
    <text evidence="1">Belongs to the LEO1 family.</text>
</comment>
<feature type="compositionally biased region" description="Acidic residues" evidence="3">
    <location>
        <begin position="37"/>
        <end position="46"/>
    </location>
</feature>
<dbReference type="RefSeq" id="XP_030879326.1">
    <property type="nucleotide sequence ID" value="XM_031023466.1"/>
</dbReference>
<dbReference type="PANTHER" id="PTHR23146">
    <property type="entry name" value="LEO1 PROTEIN"/>
    <property type="match status" value="1"/>
</dbReference>
<dbReference type="KEGG" id="lww:115939269"/>
<name>A0A7F8QGI5_LEPWE</name>
<dbReference type="InterPro" id="IPR007149">
    <property type="entry name" value="Leo1"/>
</dbReference>
<feature type="compositionally biased region" description="Basic and acidic residues" evidence="3">
    <location>
        <begin position="1"/>
        <end position="24"/>
    </location>
</feature>
<evidence type="ECO:0000313" key="6">
    <source>
        <dbReference type="RefSeq" id="XP_030879328.1"/>
    </source>
</evidence>
<reference evidence="5 6" key="1">
    <citation type="submission" date="2025-04" db="UniProtKB">
        <authorList>
            <consortium name="RefSeq"/>
        </authorList>
    </citation>
    <scope>IDENTIFICATION</scope>
    <source>
        <tissue evidence="5 6">Liver</tissue>
    </source>
</reference>
<dbReference type="KEGG" id="lww:115939268"/>
<dbReference type="GO" id="GO:0006368">
    <property type="term" value="P:transcription elongation by RNA polymerase II"/>
    <property type="evidence" value="ECO:0007669"/>
    <property type="project" value="InterPro"/>
</dbReference>
<evidence type="ECO:0000256" key="3">
    <source>
        <dbReference type="SAM" id="MobiDB-lite"/>
    </source>
</evidence>
<sequence>KEEERLRASIRRESQQRRMREKQHQRGLSASYLEPDRYDEEEEGEESISLAAIKNRYKGGIREERARIYSSDSDEGSEEDKAQRLLKAKKLTSDEVKPNVFSARSLPCVLESAPSPGAQTWSSEETSRWVWKKVLACRAHGP</sequence>
<feature type="region of interest" description="Disordered" evidence="3">
    <location>
        <begin position="1"/>
        <end position="46"/>
    </location>
</feature>
<accession>A0A7F8QGI5</accession>
<evidence type="ECO:0000313" key="4">
    <source>
        <dbReference type="Proteomes" id="UP000245341"/>
    </source>
</evidence>
<feature type="non-terminal residue" evidence="6">
    <location>
        <position position="142"/>
    </location>
</feature>
<evidence type="ECO:0000256" key="2">
    <source>
        <dbReference type="ARBA" id="ARBA00019689"/>
    </source>
</evidence>